<dbReference type="CDD" id="cd00130">
    <property type="entry name" value="PAS"/>
    <property type="match status" value="1"/>
</dbReference>
<keyword evidence="9" id="KW-0175">Coiled coil</keyword>
<dbReference type="InterPro" id="IPR005467">
    <property type="entry name" value="His_kinase_dom"/>
</dbReference>
<dbReference type="PROSITE" id="PS50109">
    <property type="entry name" value="HIS_KIN"/>
    <property type="match status" value="1"/>
</dbReference>
<feature type="domain" description="PAC" evidence="13">
    <location>
        <begin position="423"/>
        <end position="475"/>
    </location>
</feature>
<dbReference type="InterPro" id="IPR003661">
    <property type="entry name" value="HisK_dim/P_dom"/>
</dbReference>
<dbReference type="SUPFAM" id="SSF47384">
    <property type="entry name" value="Homodimeric domain of signal transducing histidine kinase"/>
    <property type="match status" value="1"/>
</dbReference>
<proteinExistence type="predicted"/>
<evidence type="ECO:0000259" key="12">
    <source>
        <dbReference type="PROSITE" id="PS50112"/>
    </source>
</evidence>
<dbReference type="InterPro" id="IPR003594">
    <property type="entry name" value="HATPase_dom"/>
</dbReference>
<dbReference type="InterPro" id="IPR000700">
    <property type="entry name" value="PAS-assoc_C"/>
</dbReference>
<evidence type="ECO:0000259" key="11">
    <source>
        <dbReference type="PROSITE" id="PS50109"/>
    </source>
</evidence>
<keyword evidence="5" id="KW-0547">Nucleotide-binding</keyword>
<dbReference type="PRINTS" id="PR00344">
    <property type="entry name" value="BCTRLSENSOR"/>
</dbReference>
<dbReference type="NCBIfam" id="TIGR00229">
    <property type="entry name" value="sensory_box"/>
    <property type="match status" value="2"/>
</dbReference>
<evidence type="ECO:0000256" key="1">
    <source>
        <dbReference type="ARBA" id="ARBA00000085"/>
    </source>
</evidence>
<dbReference type="CDD" id="cd00082">
    <property type="entry name" value="HisKA"/>
    <property type="match status" value="1"/>
</dbReference>
<feature type="transmembrane region" description="Helical" evidence="10">
    <location>
        <begin position="119"/>
        <end position="140"/>
    </location>
</feature>
<dbReference type="InterPro" id="IPR004358">
    <property type="entry name" value="Sig_transdc_His_kin-like_C"/>
</dbReference>
<dbReference type="SMART" id="SM00086">
    <property type="entry name" value="PAC"/>
    <property type="match status" value="2"/>
</dbReference>
<dbReference type="Pfam" id="PF08447">
    <property type="entry name" value="PAS_3"/>
    <property type="match status" value="1"/>
</dbReference>
<dbReference type="SUPFAM" id="SSF55874">
    <property type="entry name" value="ATPase domain of HSP90 chaperone/DNA topoisomerase II/histidine kinase"/>
    <property type="match status" value="1"/>
</dbReference>
<comment type="catalytic activity">
    <reaction evidence="1">
        <text>ATP + protein L-histidine = ADP + protein N-phospho-L-histidine.</text>
        <dbReference type="EC" id="2.7.13.3"/>
    </reaction>
</comment>
<evidence type="ECO:0000256" key="8">
    <source>
        <dbReference type="ARBA" id="ARBA00023012"/>
    </source>
</evidence>
<keyword evidence="10" id="KW-1133">Transmembrane helix</keyword>
<gene>
    <name evidence="14" type="ORF">LPTSP3_g26330</name>
</gene>
<dbReference type="InterPro" id="IPR013655">
    <property type="entry name" value="PAS_fold_3"/>
</dbReference>
<feature type="domain" description="Histidine kinase" evidence="11">
    <location>
        <begin position="527"/>
        <end position="821"/>
    </location>
</feature>
<dbReference type="EC" id="2.7.13.3" evidence="2"/>
<dbReference type="Gene3D" id="1.10.287.130">
    <property type="match status" value="1"/>
</dbReference>
<feature type="coiled-coil region" evidence="9">
    <location>
        <begin position="207"/>
        <end position="234"/>
    </location>
</feature>
<evidence type="ECO:0000256" key="2">
    <source>
        <dbReference type="ARBA" id="ARBA00012438"/>
    </source>
</evidence>
<dbReference type="Proteomes" id="UP000245263">
    <property type="component" value="Chromosome 1"/>
</dbReference>
<evidence type="ECO:0000256" key="7">
    <source>
        <dbReference type="ARBA" id="ARBA00022840"/>
    </source>
</evidence>
<dbReference type="InterPro" id="IPR000014">
    <property type="entry name" value="PAS"/>
</dbReference>
<dbReference type="RefSeq" id="WP_109020359.1">
    <property type="nucleotide sequence ID" value="NZ_AP025028.1"/>
</dbReference>
<dbReference type="Gene3D" id="3.30.565.10">
    <property type="entry name" value="Histidine kinase-like ATPase, C-terminal domain"/>
    <property type="match status" value="1"/>
</dbReference>
<evidence type="ECO:0000259" key="13">
    <source>
        <dbReference type="PROSITE" id="PS50113"/>
    </source>
</evidence>
<dbReference type="SMART" id="SM00091">
    <property type="entry name" value="PAS"/>
    <property type="match status" value="2"/>
</dbReference>
<organism evidence="14 15">
    <name type="scientific">Leptospira kobayashii</name>
    <dbReference type="NCBI Taxonomy" id="1917830"/>
    <lineage>
        <taxon>Bacteria</taxon>
        <taxon>Pseudomonadati</taxon>
        <taxon>Spirochaetota</taxon>
        <taxon>Spirochaetia</taxon>
        <taxon>Leptospirales</taxon>
        <taxon>Leptospiraceae</taxon>
        <taxon>Leptospira</taxon>
    </lineage>
</organism>
<keyword evidence="15" id="KW-1185">Reference proteome</keyword>
<dbReference type="Pfam" id="PF00512">
    <property type="entry name" value="HisKA"/>
    <property type="match status" value="1"/>
</dbReference>
<feature type="transmembrane region" description="Helical" evidence="10">
    <location>
        <begin position="181"/>
        <end position="202"/>
    </location>
</feature>
<reference evidence="14 15" key="1">
    <citation type="submission" date="2021-08" db="EMBL/GenBank/DDBJ databases">
        <title>Complete genome sequence of Leptospira kobayashii strain E30.</title>
        <authorList>
            <person name="Nakao R."/>
            <person name="Nakamura S."/>
            <person name="Masuzawa T."/>
            <person name="Koizumi N."/>
        </authorList>
    </citation>
    <scope>NUCLEOTIDE SEQUENCE [LARGE SCALE GENOMIC DNA]</scope>
    <source>
        <strain evidence="14 15">E30</strain>
    </source>
</reference>
<feature type="transmembrane region" description="Helical" evidence="10">
    <location>
        <begin position="63"/>
        <end position="83"/>
    </location>
</feature>
<dbReference type="SMART" id="SM00387">
    <property type="entry name" value="HATPase_c"/>
    <property type="match status" value="1"/>
</dbReference>
<dbReference type="InterPro" id="IPR001610">
    <property type="entry name" value="PAC"/>
</dbReference>
<accession>A0ABN6KF90</accession>
<evidence type="ECO:0000256" key="4">
    <source>
        <dbReference type="ARBA" id="ARBA00022679"/>
    </source>
</evidence>
<evidence type="ECO:0000313" key="14">
    <source>
        <dbReference type="EMBL" id="BDA79703.1"/>
    </source>
</evidence>
<dbReference type="PROSITE" id="PS50112">
    <property type="entry name" value="PAS"/>
    <property type="match status" value="1"/>
</dbReference>
<dbReference type="PANTHER" id="PTHR43065">
    <property type="entry name" value="SENSOR HISTIDINE KINASE"/>
    <property type="match status" value="1"/>
</dbReference>
<keyword evidence="10" id="KW-0472">Membrane</keyword>
<evidence type="ECO:0000256" key="5">
    <source>
        <dbReference type="ARBA" id="ARBA00022741"/>
    </source>
</evidence>
<dbReference type="EMBL" id="AP025028">
    <property type="protein sequence ID" value="BDA79703.1"/>
    <property type="molecule type" value="Genomic_DNA"/>
</dbReference>
<feature type="domain" description="PAC" evidence="13">
    <location>
        <begin position="295"/>
        <end position="347"/>
    </location>
</feature>
<keyword evidence="10" id="KW-0812">Transmembrane</keyword>
<sequence>MMDNQTFVLVWAVLFNFIITSALFYISTKKDFSFGLRSISIAFFILELRFFCLLFDEIWKTPILFPIAEILSLLSGCFLIHSYFKLSKKKIRSRYLLLLFASGTASILILYFLQIGPPYLAIPNVIVTAVGFFLIGLGFFFHPEFSPNLKKVIACIAWIIAIHRLNYPITLGIDSLKPWGYLINGTLVFALGVGIIIIFQLIHQKKLIESNEELESVQKKIKEINLRLLILNNQTPAILYSIRLDPSPHFDYVNSQAANLTGYSIQEFYEDKEILEKIIFHRDKAKFALFFEGTSPILLRWVHKNGKILWTEHYTTTVSDESGHPISIDGVALNVTETKNAEKSLAMEKNLNLTVFENAASLLIITSKQGLIENFNSSAEDLMGISREEAIGKFIYDIMLLATDRKALQDLIEDISDFQYITESITLRCISKDNQIRFLEWRLGTIKDRTGEIIKIIWIGIDQTLKRKAEIELNELNKSLENKILERTLELQNKNSDLNNALENLSKTQEKLIHSEKLASLGQLIAGLSHEINNPIGAIQASTETLHREWEDDYSSKNRQVIEDNILELTKLTNINIGLTTGIKNRKLRKDLKAKLETRGIKLAEAYAELLTDAGVVDISNDNLDLIYGCDNPETYNQLRRILVINGSMNHIFSATKRLSRITYALKNFAGIQSDSALIPYKLEDTIYSALNLYKDHFAKTVTLVTKFEFDGHLHCYPSDLIQMWSNFILNGLQAMNYHGTLTLKTGVTGNFIEVSIEDTGIGISEENRSKIFQPFFSTKEAGDGVGLGLYLIKEIVKHHHGLVSFESKETGTKFLVQFPI</sequence>
<evidence type="ECO:0000256" key="3">
    <source>
        <dbReference type="ARBA" id="ARBA00022553"/>
    </source>
</evidence>
<feature type="transmembrane region" description="Helical" evidence="10">
    <location>
        <begin position="6"/>
        <end position="27"/>
    </location>
</feature>
<keyword evidence="6" id="KW-0418">Kinase</keyword>
<dbReference type="PANTHER" id="PTHR43065:SF10">
    <property type="entry name" value="PEROXIDE STRESS-ACTIVATED HISTIDINE KINASE MAK3"/>
    <property type="match status" value="1"/>
</dbReference>
<feature type="transmembrane region" description="Helical" evidence="10">
    <location>
        <begin position="95"/>
        <end position="113"/>
    </location>
</feature>
<protein>
    <recommendedName>
        <fullName evidence="2">histidine kinase</fullName>
        <ecNumber evidence="2">2.7.13.3</ecNumber>
    </recommendedName>
</protein>
<evidence type="ECO:0000313" key="15">
    <source>
        <dbReference type="Proteomes" id="UP000245263"/>
    </source>
</evidence>
<dbReference type="Pfam" id="PF13426">
    <property type="entry name" value="PAS_9"/>
    <property type="match status" value="1"/>
</dbReference>
<evidence type="ECO:0000256" key="10">
    <source>
        <dbReference type="SAM" id="Phobius"/>
    </source>
</evidence>
<keyword evidence="7" id="KW-0067">ATP-binding</keyword>
<name>A0ABN6KF90_9LEPT</name>
<keyword evidence="8" id="KW-0902">Two-component regulatory system</keyword>
<evidence type="ECO:0000256" key="9">
    <source>
        <dbReference type="SAM" id="Coils"/>
    </source>
</evidence>
<dbReference type="InterPro" id="IPR036097">
    <property type="entry name" value="HisK_dim/P_sf"/>
</dbReference>
<dbReference type="InterPro" id="IPR036890">
    <property type="entry name" value="HATPase_C_sf"/>
</dbReference>
<keyword evidence="4" id="KW-0808">Transferase</keyword>
<dbReference type="InterPro" id="IPR035965">
    <property type="entry name" value="PAS-like_dom_sf"/>
</dbReference>
<dbReference type="Pfam" id="PF02518">
    <property type="entry name" value="HATPase_c"/>
    <property type="match status" value="1"/>
</dbReference>
<dbReference type="SUPFAM" id="SSF55785">
    <property type="entry name" value="PYP-like sensor domain (PAS domain)"/>
    <property type="match status" value="2"/>
</dbReference>
<dbReference type="SMART" id="SM00388">
    <property type="entry name" value="HisKA"/>
    <property type="match status" value="1"/>
</dbReference>
<dbReference type="PROSITE" id="PS50113">
    <property type="entry name" value="PAC"/>
    <property type="match status" value="2"/>
</dbReference>
<feature type="coiled-coil region" evidence="9">
    <location>
        <begin position="466"/>
        <end position="511"/>
    </location>
</feature>
<keyword evidence="3" id="KW-0597">Phosphoprotein</keyword>
<feature type="domain" description="PAS" evidence="12">
    <location>
        <begin position="348"/>
        <end position="419"/>
    </location>
</feature>
<dbReference type="Gene3D" id="3.30.450.20">
    <property type="entry name" value="PAS domain"/>
    <property type="match status" value="2"/>
</dbReference>
<evidence type="ECO:0000256" key="6">
    <source>
        <dbReference type="ARBA" id="ARBA00022777"/>
    </source>
</evidence>